<evidence type="ECO:0008006" key="5">
    <source>
        <dbReference type="Google" id="ProtNLM"/>
    </source>
</evidence>
<keyword evidence="2" id="KW-1133">Transmembrane helix</keyword>
<feature type="transmembrane region" description="Helical" evidence="2">
    <location>
        <begin position="336"/>
        <end position="355"/>
    </location>
</feature>
<keyword evidence="2" id="KW-0472">Membrane</keyword>
<accession>A0ABD3PWK6</accession>
<dbReference type="EMBL" id="JALLPJ020000431">
    <property type="protein sequence ID" value="KAL3792358.1"/>
    <property type="molecule type" value="Genomic_DNA"/>
</dbReference>
<feature type="region of interest" description="Disordered" evidence="1">
    <location>
        <begin position="35"/>
        <end position="62"/>
    </location>
</feature>
<dbReference type="AlphaFoldDB" id="A0ABD3PWK6"/>
<comment type="caution">
    <text evidence="3">The sequence shown here is derived from an EMBL/GenBank/DDBJ whole genome shotgun (WGS) entry which is preliminary data.</text>
</comment>
<proteinExistence type="predicted"/>
<protein>
    <recommendedName>
        <fullName evidence="5">PDZ domain-containing protein</fullName>
    </recommendedName>
</protein>
<evidence type="ECO:0000256" key="1">
    <source>
        <dbReference type="SAM" id="MobiDB-lite"/>
    </source>
</evidence>
<evidence type="ECO:0000256" key="2">
    <source>
        <dbReference type="SAM" id="Phobius"/>
    </source>
</evidence>
<keyword evidence="4" id="KW-1185">Reference proteome</keyword>
<evidence type="ECO:0000313" key="3">
    <source>
        <dbReference type="EMBL" id="KAL3792358.1"/>
    </source>
</evidence>
<gene>
    <name evidence="3" type="ORF">ACHAWO_000908</name>
</gene>
<feature type="compositionally biased region" description="Polar residues" evidence="1">
    <location>
        <begin position="49"/>
        <end position="61"/>
    </location>
</feature>
<name>A0ABD3PWK6_9STRA</name>
<dbReference type="PANTHER" id="PTHR38909:SF1">
    <property type="entry name" value="G PROTEIN GAMMA DOMAIN-CONTAINING PROTEIN"/>
    <property type="match status" value="1"/>
</dbReference>
<keyword evidence="2" id="KW-0812">Transmembrane</keyword>
<feature type="compositionally biased region" description="Basic and acidic residues" evidence="1">
    <location>
        <begin position="35"/>
        <end position="44"/>
    </location>
</feature>
<sequence length="510" mass="55469">MTKTAFRQWIGLSAVAASLDKLVHAGSTKRLRRDLAGGRAKDAKLQPGAETSNGHGPSYQQWADEGAQSMPLSSLSFSTAEITLPEFSWHGLDESISMSVPDVDLSMTGEDVHIWDVFVTDEGTADLTSKPTLEPTLINVYVEELVTTIPTISSTNVEEVLMITSSPSKSPSDTNSTESTKQYALVQFEMQTMTRVMNDYEVFGIFQPTCIQFLTRELKYEEHQISNIDCKVTNQQLLGQIGSTVRRLEDISSLVVDINVTGDAASDVQLEDTVNDAFFEKSELFVNALKVKGEKAEIDTFNELYSVTSVEQTNEKSAISTGSGTTEENGPKTGSLIVIITGVGLIVVLIAGFAISRSNPATVRGIEELSLESAGPPQDIVASPKNEVGAFNFDLGYLNTLCQEPNKTSYLPNSLTPSQVVPKVRREVLAPRGKLGIVTEDSELGVIIHSVKDESPLEGLLFPGDLIEALDSMDISHLSSSSLTKLMVSKGNYERKITVLSERLHTTYSD</sequence>
<reference evidence="3 4" key="1">
    <citation type="submission" date="2024-10" db="EMBL/GenBank/DDBJ databases">
        <title>Updated reference genomes for cyclostephanoid diatoms.</title>
        <authorList>
            <person name="Roberts W.R."/>
            <person name="Alverson A.J."/>
        </authorList>
    </citation>
    <scope>NUCLEOTIDE SEQUENCE [LARGE SCALE GENOMIC DNA]</scope>
    <source>
        <strain evidence="3 4">AJA010-31</strain>
    </source>
</reference>
<evidence type="ECO:0000313" key="4">
    <source>
        <dbReference type="Proteomes" id="UP001530400"/>
    </source>
</evidence>
<organism evidence="3 4">
    <name type="scientific">Cyclotella atomus</name>
    <dbReference type="NCBI Taxonomy" id="382360"/>
    <lineage>
        <taxon>Eukaryota</taxon>
        <taxon>Sar</taxon>
        <taxon>Stramenopiles</taxon>
        <taxon>Ochrophyta</taxon>
        <taxon>Bacillariophyta</taxon>
        <taxon>Coscinodiscophyceae</taxon>
        <taxon>Thalassiosirophycidae</taxon>
        <taxon>Stephanodiscales</taxon>
        <taxon>Stephanodiscaceae</taxon>
        <taxon>Cyclotella</taxon>
    </lineage>
</organism>
<dbReference type="SUPFAM" id="SSF50156">
    <property type="entry name" value="PDZ domain-like"/>
    <property type="match status" value="1"/>
</dbReference>
<dbReference type="Proteomes" id="UP001530400">
    <property type="component" value="Unassembled WGS sequence"/>
</dbReference>
<dbReference type="PANTHER" id="PTHR38909">
    <property type="entry name" value="G PROTEIN GAMMA DOMAIN-CONTAINING PROTEIN"/>
    <property type="match status" value="1"/>
</dbReference>
<dbReference type="InterPro" id="IPR036034">
    <property type="entry name" value="PDZ_sf"/>
</dbReference>